<reference evidence="3" key="1">
    <citation type="journal article" date="2016" name="Ticks Tick Borne Dis.">
        <title>De novo assembly and annotation of the salivary gland transcriptome of Rhipicephalus appendiculatus male and female ticks during blood feeding.</title>
        <authorList>
            <person name="de Castro M.H."/>
            <person name="de Klerk D."/>
            <person name="Pienaar R."/>
            <person name="Latif A.A."/>
            <person name="Rees D.J."/>
            <person name="Mans B.J."/>
        </authorList>
    </citation>
    <scope>NUCLEOTIDE SEQUENCE</scope>
    <source>
        <tissue evidence="3">Salivary glands</tissue>
    </source>
</reference>
<dbReference type="PANTHER" id="PTHR45727:SF2">
    <property type="entry name" value="NPC INTRACELLULAR CHOLESTEROL TRANSPORTER 1"/>
    <property type="match status" value="1"/>
</dbReference>
<protein>
    <submittedName>
        <fullName evidence="3">Niemann-Pick type C1 domain-containing protein</fullName>
    </submittedName>
</protein>
<dbReference type="AlphaFoldDB" id="A0A131YH55"/>
<dbReference type="EMBL" id="GEDV01010725">
    <property type="protein sequence ID" value="JAP77832.1"/>
    <property type="molecule type" value="Transcribed_RNA"/>
</dbReference>
<keyword evidence="1" id="KW-0732">Signal</keyword>
<proteinExistence type="predicted"/>
<evidence type="ECO:0000259" key="2">
    <source>
        <dbReference type="Pfam" id="PF16414"/>
    </source>
</evidence>
<dbReference type="GO" id="GO:0030299">
    <property type="term" value="P:intestinal cholesterol absorption"/>
    <property type="evidence" value="ECO:0007669"/>
    <property type="project" value="TreeGrafter"/>
</dbReference>
<feature type="signal peptide" evidence="1">
    <location>
        <begin position="1"/>
        <end position="24"/>
    </location>
</feature>
<name>A0A131YH55_RHIAP</name>
<evidence type="ECO:0000256" key="1">
    <source>
        <dbReference type="SAM" id="SignalP"/>
    </source>
</evidence>
<sequence length="259" mass="28800">MEALRTTLLLAAALLLGYVSHANAARCSMHGFCDTKNKLPCIYNGVPKPVTDESARAIMKETCGDYFQIHGDSLCCDAAQIKELANQVKALEGLGLRRCEACYANFQKLLCNMACSPHQGDFLQVVHYDEEPHELAEIVNFYVDYATMRDLYASCINPRKFVRFAPLSFALCGQDYQNCTMNLWYGALGKRRVGLTSVDVTYEPVTKEAIFIGLREYRPFKDSMYGCNETVSGKTCACEDCEAVCENADDALKPVPLST</sequence>
<feature type="chain" id="PRO_5007285224" evidence="1">
    <location>
        <begin position="25"/>
        <end position="259"/>
    </location>
</feature>
<accession>A0A131YH55</accession>
<dbReference type="InterPro" id="IPR032190">
    <property type="entry name" value="NPC1_N"/>
</dbReference>
<dbReference type="Pfam" id="PF16414">
    <property type="entry name" value="NPC1_N"/>
    <property type="match status" value="1"/>
</dbReference>
<dbReference type="GO" id="GO:0015485">
    <property type="term" value="F:cholesterol binding"/>
    <property type="evidence" value="ECO:0007669"/>
    <property type="project" value="TreeGrafter"/>
</dbReference>
<feature type="domain" description="Niemann-Pick C1 N-terminal" evidence="2">
    <location>
        <begin position="25"/>
        <end position="249"/>
    </location>
</feature>
<evidence type="ECO:0000313" key="3">
    <source>
        <dbReference type="EMBL" id="JAP77832.1"/>
    </source>
</evidence>
<organism evidence="3">
    <name type="scientific">Rhipicephalus appendiculatus</name>
    <name type="common">Brown ear tick</name>
    <dbReference type="NCBI Taxonomy" id="34631"/>
    <lineage>
        <taxon>Eukaryota</taxon>
        <taxon>Metazoa</taxon>
        <taxon>Ecdysozoa</taxon>
        <taxon>Arthropoda</taxon>
        <taxon>Chelicerata</taxon>
        <taxon>Arachnida</taxon>
        <taxon>Acari</taxon>
        <taxon>Parasitiformes</taxon>
        <taxon>Ixodida</taxon>
        <taxon>Ixodoidea</taxon>
        <taxon>Ixodidae</taxon>
        <taxon>Rhipicephalinae</taxon>
        <taxon>Rhipicephalus</taxon>
        <taxon>Rhipicephalus</taxon>
    </lineage>
</organism>
<dbReference type="GO" id="GO:0042632">
    <property type="term" value="P:cholesterol homeostasis"/>
    <property type="evidence" value="ECO:0007669"/>
    <property type="project" value="TreeGrafter"/>
</dbReference>
<dbReference type="GO" id="GO:0005886">
    <property type="term" value="C:plasma membrane"/>
    <property type="evidence" value="ECO:0007669"/>
    <property type="project" value="TreeGrafter"/>
</dbReference>
<dbReference type="PANTHER" id="PTHR45727">
    <property type="entry name" value="NPC INTRACELLULAR CHOLESTEROL TRANSPORTER 1"/>
    <property type="match status" value="1"/>
</dbReference>
<dbReference type="GO" id="GO:0015918">
    <property type="term" value="P:sterol transport"/>
    <property type="evidence" value="ECO:0007669"/>
    <property type="project" value="TreeGrafter"/>
</dbReference>